<dbReference type="AlphaFoldDB" id="A0A6B0UFM0"/>
<accession>A0A6B0UFM0</accession>
<keyword evidence="1" id="KW-0732">Signal</keyword>
<name>A0A6B0UFM0_IXORI</name>
<feature type="signal peptide" evidence="1">
    <location>
        <begin position="1"/>
        <end position="22"/>
    </location>
</feature>
<dbReference type="EMBL" id="GIFC01006451">
    <property type="protein sequence ID" value="MXU88534.1"/>
    <property type="molecule type" value="Transcribed_RNA"/>
</dbReference>
<sequence>MPCDCVLQLWFHATLAAKSVMGLPVSSLLGNGVGGPPNQAPQHSVDQLLHIVICDRFFGRYNSPSPVRLGALLMEPCIPIFVDQDVPVRIMVKVQGRDVGAC</sequence>
<evidence type="ECO:0000313" key="2">
    <source>
        <dbReference type="EMBL" id="MXU88534.1"/>
    </source>
</evidence>
<organism evidence="2">
    <name type="scientific">Ixodes ricinus</name>
    <name type="common">Common tick</name>
    <name type="synonym">Acarus ricinus</name>
    <dbReference type="NCBI Taxonomy" id="34613"/>
    <lineage>
        <taxon>Eukaryota</taxon>
        <taxon>Metazoa</taxon>
        <taxon>Ecdysozoa</taxon>
        <taxon>Arthropoda</taxon>
        <taxon>Chelicerata</taxon>
        <taxon>Arachnida</taxon>
        <taxon>Acari</taxon>
        <taxon>Parasitiformes</taxon>
        <taxon>Ixodida</taxon>
        <taxon>Ixodoidea</taxon>
        <taxon>Ixodidae</taxon>
        <taxon>Ixodinae</taxon>
        <taxon>Ixodes</taxon>
    </lineage>
</organism>
<feature type="chain" id="PRO_5025673903" evidence="1">
    <location>
        <begin position="23"/>
        <end position="102"/>
    </location>
</feature>
<proteinExistence type="predicted"/>
<protein>
    <submittedName>
        <fullName evidence="2">Putative secreted protein</fullName>
    </submittedName>
</protein>
<evidence type="ECO:0000256" key="1">
    <source>
        <dbReference type="SAM" id="SignalP"/>
    </source>
</evidence>
<reference evidence="2" key="1">
    <citation type="submission" date="2019-12" db="EMBL/GenBank/DDBJ databases">
        <title>An insight into the sialome of adult female Ixodes ricinus ticks feeding for 6 days.</title>
        <authorList>
            <person name="Perner J."/>
            <person name="Ribeiro J.M.C."/>
        </authorList>
    </citation>
    <scope>NUCLEOTIDE SEQUENCE</scope>
    <source>
        <strain evidence="2">Semi-engorged</strain>
        <tissue evidence="2">Salivary glands</tissue>
    </source>
</reference>